<keyword evidence="3 5" id="KW-0408">Iron</keyword>
<dbReference type="SUPFAM" id="SSF55856">
    <property type="entry name" value="Cytochrome b5-like heme/steroid binding domain"/>
    <property type="match status" value="1"/>
</dbReference>
<evidence type="ECO:0000256" key="2">
    <source>
        <dbReference type="ARBA" id="ARBA00022723"/>
    </source>
</evidence>
<dbReference type="PANTHER" id="PTHR19359">
    <property type="entry name" value="CYTOCHROME B5"/>
    <property type="match status" value="1"/>
</dbReference>
<dbReference type="GO" id="GO:0016020">
    <property type="term" value="C:membrane"/>
    <property type="evidence" value="ECO:0007669"/>
    <property type="project" value="TreeGrafter"/>
</dbReference>
<evidence type="ECO:0000259" key="6">
    <source>
        <dbReference type="PROSITE" id="PS50255"/>
    </source>
</evidence>
<comment type="caution">
    <text evidence="7">The sequence shown here is derived from an EMBL/GenBank/DDBJ whole genome shotgun (WGS) entry which is preliminary data.</text>
</comment>
<evidence type="ECO:0000256" key="3">
    <source>
        <dbReference type="ARBA" id="ARBA00023004"/>
    </source>
</evidence>
<name>A0A9P0MI83_ACAOB</name>
<dbReference type="AlphaFoldDB" id="A0A9P0MI83"/>
<dbReference type="InterPro" id="IPR036400">
    <property type="entry name" value="Cyt_B5-like_heme/steroid_sf"/>
</dbReference>
<dbReference type="FunFam" id="3.10.120.10:FF:000007">
    <property type="entry name" value="Sulfite oxidase, mitochondrial"/>
    <property type="match status" value="1"/>
</dbReference>
<dbReference type="GO" id="GO:0020037">
    <property type="term" value="F:heme binding"/>
    <property type="evidence" value="ECO:0007669"/>
    <property type="project" value="UniProtKB-UniRule"/>
</dbReference>
<evidence type="ECO:0000313" key="7">
    <source>
        <dbReference type="EMBL" id="CAH2014618.1"/>
    </source>
</evidence>
<sequence>MVQEANTTQHFSLEEVSRHNGKIEKAVWLVIKGSLYDVSDYLDKHPGGRDIIEEHAGKDATKHFFNIGHSSEAMNYLKAFKIGEVAEEKLDSKQHHNVKNDKKPKQSFLSLVTCGLMS</sequence>
<dbReference type="Gene3D" id="3.10.120.10">
    <property type="entry name" value="Cytochrome b5-like heme/steroid binding domain"/>
    <property type="match status" value="1"/>
</dbReference>
<keyword evidence="1 5" id="KW-0349">Heme</keyword>
<evidence type="ECO:0000313" key="8">
    <source>
        <dbReference type="Proteomes" id="UP001152888"/>
    </source>
</evidence>
<reference evidence="7" key="1">
    <citation type="submission" date="2022-03" db="EMBL/GenBank/DDBJ databases">
        <authorList>
            <person name="Sayadi A."/>
        </authorList>
    </citation>
    <scope>NUCLEOTIDE SEQUENCE</scope>
</reference>
<keyword evidence="2 5" id="KW-0479">Metal-binding</keyword>
<accession>A0A9P0MI83</accession>
<dbReference type="Pfam" id="PF00173">
    <property type="entry name" value="Cyt-b5"/>
    <property type="match status" value="1"/>
</dbReference>
<keyword evidence="8" id="KW-1185">Reference proteome</keyword>
<dbReference type="PROSITE" id="PS50255">
    <property type="entry name" value="CYTOCHROME_B5_2"/>
    <property type="match status" value="1"/>
</dbReference>
<dbReference type="EMBL" id="CAKOFQ010008525">
    <property type="protein sequence ID" value="CAH2014618.1"/>
    <property type="molecule type" value="Genomic_DNA"/>
</dbReference>
<evidence type="ECO:0000256" key="1">
    <source>
        <dbReference type="ARBA" id="ARBA00022617"/>
    </source>
</evidence>
<dbReference type="InterPro" id="IPR018506">
    <property type="entry name" value="Cyt_B5_heme-BS"/>
</dbReference>
<feature type="domain" description="Cytochrome b5 heme-binding" evidence="6">
    <location>
        <begin position="8"/>
        <end position="86"/>
    </location>
</feature>
<protein>
    <recommendedName>
        <fullName evidence="6">Cytochrome b5 heme-binding domain-containing protein</fullName>
    </recommendedName>
</protein>
<proteinExistence type="inferred from homology"/>
<dbReference type="InterPro" id="IPR050668">
    <property type="entry name" value="Cytochrome_b5"/>
</dbReference>
<dbReference type="OrthoDB" id="260091at2759"/>
<evidence type="ECO:0000256" key="5">
    <source>
        <dbReference type="RuleBase" id="RU362121"/>
    </source>
</evidence>
<comment type="similarity">
    <text evidence="4 5">Belongs to the cytochrome b5 family.</text>
</comment>
<dbReference type="InterPro" id="IPR001199">
    <property type="entry name" value="Cyt_B5-like_heme/steroid-bd"/>
</dbReference>
<evidence type="ECO:0000256" key="4">
    <source>
        <dbReference type="ARBA" id="ARBA00038168"/>
    </source>
</evidence>
<gene>
    <name evidence="7" type="ORF">ACAOBT_LOCUS34239</name>
</gene>
<dbReference type="PRINTS" id="PR00363">
    <property type="entry name" value="CYTOCHROMEB5"/>
</dbReference>
<dbReference type="Proteomes" id="UP001152888">
    <property type="component" value="Unassembled WGS sequence"/>
</dbReference>
<dbReference type="SMART" id="SM01117">
    <property type="entry name" value="Cyt-b5"/>
    <property type="match status" value="1"/>
</dbReference>
<organism evidence="7 8">
    <name type="scientific">Acanthoscelides obtectus</name>
    <name type="common">Bean weevil</name>
    <name type="synonym">Bruchus obtectus</name>
    <dbReference type="NCBI Taxonomy" id="200917"/>
    <lineage>
        <taxon>Eukaryota</taxon>
        <taxon>Metazoa</taxon>
        <taxon>Ecdysozoa</taxon>
        <taxon>Arthropoda</taxon>
        <taxon>Hexapoda</taxon>
        <taxon>Insecta</taxon>
        <taxon>Pterygota</taxon>
        <taxon>Neoptera</taxon>
        <taxon>Endopterygota</taxon>
        <taxon>Coleoptera</taxon>
        <taxon>Polyphaga</taxon>
        <taxon>Cucujiformia</taxon>
        <taxon>Chrysomeloidea</taxon>
        <taxon>Chrysomelidae</taxon>
        <taxon>Bruchinae</taxon>
        <taxon>Bruchini</taxon>
        <taxon>Acanthoscelides</taxon>
    </lineage>
</organism>
<dbReference type="GO" id="GO:0046872">
    <property type="term" value="F:metal ion binding"/>
    <property type="evidence" value="ECO:0007669"/>
    <property type="project" value="UniProtKB-UniRule"/>
</dbReference>
<dbReference type="PROSITE" id="PS00191">
    <property type="entry name" value="CYTOCHROME_B5_1"/>
    <property type="match status" value="1"/>
</dbReference>